<evidence type="ECO:0000256" key="1">
    <source>
        <dbReference type="ARBA" id="ARBA00022598"/>
    </source>
</evidence>
<name>A0A939INZ9_9GAMM</name>
<dbReference type="AlphaFoldDB" id="A0A939INZ9"/>
<gene>
    <name evidence="5" type="ORF">JYP50_18285</name>
</gene>
<evidence type="ECO:0000313" key="5">
    <source>
        <dbReference type="EMBL" id="MBN7798557.1"/>
    </source>
</evidence>
<dbReference type="SMART" id="SM01230">
    <property type="entry name" value="Gln-synt_C"/>
    <property type="match status" value="1"/>
</dbReference>
<comment type="caution">
    <text evidence="5">The sequence shown here is derived from an EMBL/GenBank/DDBJ whole genome shotgun (WGS) entry which is preliminary data.</text>
</comment>
<protein>
    <submittedName>
        <fullName evidence="5">Glutamine synthetase</fullName>
    </submittedName>
</protein>
<accession>A0A939INZ9</accession>
<dbReference type="PROSITE" id="PS51987">
    <property type="entry name" value="GS_CATALYTIC"/>
    <property type="match status" value="1"/>
</dbReference>
<dbReference type="InterPro" id="IPR014746">
    <property type="entry name" value="Gln_synth/guanido_kin_cat_dom"/>
</dbReference>
<dbReference type="SUPFAM" id="SSF55931">
    <property type="entry name" value="Glutamine synthetase/guanido kinase"/>
    <property type="match status" value="1"/>
</dbReference>
<dbReference type="Proteomes" id="UP000664303">
    <property type="component" value="Unassembled WGS sequence"/>
</dbReference>
<feature type="domain" description="GS catalytic" evidence="4">
    <location>
        <begin position="114"/>
        <end position="448"/>
    </location>
</feature>
<dbReference type="InterPro" id="IPR036651">
    <property type="entry name" value="Gln_synt_N_sf"/>
</dbReference>
<sequence>MSLEADWFLRAHPEITTIEALLPDCNGIMRGKWLPRHKLGKIFDGELKLPRTALSLDIWGRDVEELVFASGDADGICRPVEGSLLPAPWAPGGQHGQIMLSMFEADGTPYLGDPRHVLKQVVSRYQEAGWTPVVAAELEFSLLTVDADNPRHSCPAPAGHNPVGGNMYALDVLNQHREMMDELRRACELQDLPFDGVVKESAPSQYEINMHHVDNPVLAAKQILMMKRLIKGVAARYGLVASFMPKPFEDESGNGLHVHCSLLDANGNNVFDDGSERGTPLLHHAIAGCLRHMPESLAIFAPSYNGYRRFQSGSHAPIYATWGYENRTVAVRVPAGSHAARRLEHRVAGADANPYLLLAVILGAMLEGMEQQMPAPKPTNGDGYAVQGIPPLPGYMHEALELFSQSDFIRSALGGELQRIFTLTKTQEIDEFRRRITALEYQSYLERL</sequence>
<dbReference type="RefSeq" id="WP_206562006.1">
    <property type="nucleotide sequence ID" value="NZ_JAFKCZ010000016.1"/>
</dbReference>
<keyword evidence="1" id="KW-0436">Ligase</keyword>
<organism evidence="5 6">
    <name type="scientific">Parahaliea mediterranea</name>
    <dbReference type="NCBI Taxonomy" id="651086"/>
    <lineage>
        <taxon>Bacteria</taxon>
        <taxon>Pseudomonadati</taxon>
        <taxon>Pseudomonadota</taxon>
        <taxon>Gammaproteobacteria</taxon>
        <taxon>Cellvibrionales</taxon>
        <taxon>Halieaceae</taxon>
        <taxon>Parahaliea</taxon>
    </lineage>
</organism>
<dbReference type="PANTHER" id="PTHR43785">
    <property type="entry name" value="GAMMA-GLUTAMYLPUTRESCINE SYNTHETASE"/>
    <property type="match status" value="1"/>
</dbReference>
<comment type="similarity">
    <text evidence="2 3">Belongs to the glutamine synthetase family.</text>
</comment>
<evidence type="ECO:0000259" key="4">
    <source>
        <dbReference type="PROSITE" id="PS51987"/>
    </source>
</evidence>
<dbReference type="GO" id="GO:0006598">
    <property type="term" value="P:polyamine catabolic process"/>
    <property type="evidence" value="ECO:0007669"/>
    <property type="project" value="TreeGrafter"/>
</dbReference>
<evidence type="ECO:0000256" key="3">
    <source>
        <dbReference type="RuleBase" id="RU000384"/>
    </source>
</evidence>
<keyword evidence="6" id="KW-1185">Reference proteome</keyword>
<dbReference type="InterPro" id="IPR008146">
    <property type="entry name" value="Gln_synth_cat_dom"/>
</dbReference>
<dbReference type="Gene3D" id="3.30.590.10">
    <property type="entry name" value="Glutamine synthetase/guanido kinase, catalytic domain"/>
    <property type="match status" value="1"/>
</dbReference>
<evidence type="ECO:0000256" key="2">
    <source>
        <dbReference type="PROSITE-ProRule" id="PRU01331"/>
    </source>
</evidence>
<dbReference type="Pfam" id="PF00120">
    <property type="entry name" value="Gln-synt_C"/>
    <property type="match status" value="1"/>
</dbReference>
<dbReference type="EMBL" id="JAFKCZ010000016">
    <property type="protein sequence ID" value="MBN7798557.1"/>
    <property type="molecule type" value="Genomic_DNA"/>
</dbReference>
<proteinExistence type="inferred from homology"/>
<reference evidence="5" key="1">
    <citation type="submission" date="2021-02" db="EMBL/GenBank/DDBJ databases">
        <title>PHA producing bacteria isolated from coastal sediment in Guangdong, Shenzhen.</title>
        <authorList>
            <person name="Zheng W."/>
            <person name="Yu S."/>
            <person name="Huang Y."/>
        </authorList>
    </citation>
    <scope>NUCLEOTIDE SEQUENCE</scope>
    <source>
        <strain evidence="5">TN14-10</strain>
    </source>
</reference>
<dbReference type="GO" id="GO:0004356">
    <property type="term" value="F:glutamine synthetase activity"/>
    <property type="evidence" value="ECO:0007669"/>
    <property type="project" value="InterPro"/>
</dbReference>
<dbReference type="SUPFAM" id="SSF54368">
    <property type="entry name" value="Glutamine synthetase, N-terminal domain"/>
    <property type="match status" value="1"/>
</dbReference>
<evidence type="ECO:0000313" key="6">
    <source>
        <dbReference type="Proteomes" id="UP000664303"/>
    </source>
</evidence>
<dbReference type="PANTHER" id="PTHR43785:SF12">
    <property type="entry name" value="TYPE-1 GLUTAMINE SYNTHETASE 2"/>
    <property type="match status" value="1"/>
</dbReference>
<dbReference type="GO" id="GO:0006542">
    <property type="term" value="P:glutamine biosynthetic process"/>
    <property type="evidence" value="ECO:0007669"/>
    <property type="project" value="InterPro"/>
</dbReference>